<reference evidence="1 2" key="1">
    <citation type="submission" date="2020-10" db="EMBL/GenBank/DDBJ databases">
        <title>The Coptis chinensis genome and diversification of protoberbering-type alkaloids.</title>
        <authorList>
            <person name="Wang B."/>
            <person name="Shu S."/>
            <person name="Song C."/>
            <person name="Liu Y."/>
        </authorList>
    </citation>
    <scope>NUCLEOTIDE SEQUENCE [LARGE SCALE GENOMIC DNA]</scope>
    <source>
        <strain evidence="1">HL-2020</strain>
        <tissue evidence="1">Leaf</tissue>
    </source>
</reference>
<comment type="caution">
    <text evidence="1">The sequence shown here is derived from an EMBL/GenBank/DDBJ whole genome shotgun (WGS) entry which is preliminary data.</text>
</comment>
<sequence>MELSKPNKTMVVTNTYPSYSKALFESTAIGYTGGMAMGFATGYPASYWGTRMGVWFGLSRTFEYGVGKMRHKQVDDVWTKALCSAAAAGCTFKIGSSLRLTFLCTVGLAWLIKVTPKAYY</sequence>
<dbReference type="EMBL" id="JADFTS010000005">
    <property type="protein sequence ID" value="KAF9607158.1"/>
    <property type="molecule type" value="Genomic_DNA"/>
</dbReference>
<proteinExistence type="predicted"/>
<evidence type="ECO:0000313" key="1">
    <source>
        <dbReference type="EMBL" id="KAF9607158.1"/>
    </source>
</evidence>
<keyword evidence="2" id="KW-1185">Reference proteome</keyword>
<protein>
    <submittedName>
        <fullName evidence="1">Uncharacterized protein</fullName>
    </submittedName>
</protein>
<organism evidence="1 2">
    <name type="scientific">Coptis chinensis</name>
    <dbReference type="NCBI Taxonomy" id="261450"/>
    <lineage>
        <taxon>Eukaryota</taxon>
        <taxon>Viridiplantae</taxon>
        <taxon>Streptophyta</taxon>
        <taxon>Embryophyta</taxon>
        <taxon>Tracheophyta</taxon>
        <taxon>Spermatophyta</taxon>
        <taxon>Magnoliopsida</taxon>
        <taxon>Ranunculales</taxon>
        <taxon>Ranunculaceae</taxon>
        <taxon>Coptidoideae</taxon>
        <taxon>Coptis</taxon>
    </lineage>
</organism>
<evidence type="ECO:0000313" key="2">
    <source>
        <dbReference type="Proteomes" id="UP000631114"/>
    </source>
</evidence>
<dbReference type="Proteomes" id="UP000631114">
    <property type="component" value="Unassembled WGS sequence"/>
</dbReference>
<accession>A0A835HZD2</accession>
<name>A0A835HZD2_9MAGN</name>
<gene>
    <name evidence="1" type="ORF">IFM89_032380</name>
</gene>
<dbReference type="AlphaFoldDB" id="A0A835HZD2"/>